<dbReference type="Pfam" id="PF03972">
    <property type="entry name" value="MmgE_PrpD_N"/>
    <property type="match status" value="1"/>
</dbReference>
<comment type="similarity">
    <text evidence="1">Belongs to the PrpD family.</text>
</comment>
<dbReference type="InterPro" id="IPR045336">
    <property type="entry name" value="MmgE_PrpD_N"/>
</dbReference>
<dbReference type="EMBL" id="KZ613977">
    <property type="protein sequence ID" value="PMD29191.1"/>
    <property type="molecule type" value="Genomic_DNA"/>
</dbReference>
<sequence length="460" mass="49270">MATNYISSWAYNLKYSDLPHDVIQSASRSFYNWVGCAVGGSNHPATTIAYSSLSPFFGPPQASLLGRKGVRIDAQHAALINGIASHVHDYDDTHLDTIIHPTGPVASALLAVAEWKGGFSGKEFLLALIVGIEVECKLGLAVWPEHYDVGWHITSTTGSIGAAAAVSKLLGLSIEQSSHALGVAATQVVGLREMFGSHTKSFHPGRAAQSGLIAAILAQGGYTSSETAIEAKRGWANVVGVTKANIPVSLEKWLGMDSQGIGLAGTNGGRWEILRNSFKPYPCGIVIHPVIDGCSQLHREMVRLGLKVEDIKEVKAKVHPLVLELTGKRRPKDGLEGKFSVFHGGAIGLIFGKGTPNQYEDDVVRDLAVIDVRDKMDCEADTTIAADETKIVLTMQDGNVLENHVKHAVGSIELPMDDQMLQQKFEDQCAAVLGDEVKPASTKCWNVEDVPDIAVISGLL</sequence>
<dbReference type="AlphaFoldDB" id="A0A2J6QSE7"/>
<gene>
    <name evidence="4" type="ORF">L207DRAFT_642647</name>
</gene>
<accession>A0A2J6QSE7</accession>
<evidence type="ECO:0000313" key="4">
    <source>
        <dbReference type="EMBL" id="PMD29191.1"/>
    </source>
</evidence>
<feature type="domain" description="MmgE/PrpD C-terminal" evidence="3">
    <location>
        <begin position="281"/>
        <end position="436"/>
    </location>
</feature>
<dbReference type="PANTHER" id="PTHR16943:SF8">
    <property type="entry name" value="2-METHYLCITRATE DEHYDRATASE"/>
    <property type="match status" value="1"/>
</dbReference>
<protein>
    <submittedName>
        <fullName evidence="4">Mmge/prpd family protein-like protein</fullName>
    </submittedName>
</protein>
<dbReference type="OrthoDB" id="10267976at2759"/>
<proteinExistence type="inferred from homology"/>
<evidence type="ECO:0000259" key="3">
    <source>
        <dbReference type="Pfam" id="PF19305"/>
    </source>
</evidence>
<dbReference type="InterPro" id="IPR042188">
    <property type="entry name" value="MmgE/PrpD_sf_2"/>
</dbReference>
<dbReference type="Gene3D" id="3.30.1330.120">
    <property type="entry name" value="2-methylcitrate dehydratase PrpD"/>
    <property type="match status" value="1"/>
</dbReference>
<dbReference type="InterPro" id="IPR005656">
    <property type="entry name" value="MmgE_PrpD"/>
</dbReference>
<dbReference type="STRING" id="1149755.A0A2J6QSE7"/>
<dbReference type="InterPro" id="IPR045337">
    <property type="entry name" value="MmgE_PrpD_C"/>
</dbReference>
<evidence type="ECO:0000313" key="5">
    <source>
        <dbReference type="Proteomes" id="UP000235786"/>
    </source>
</evidence>
<evidence type="ECO:0000256" key="1">
    <source>
        <dbReference type="ARBA" id="ARBA00006174"/>
    </source>
</evidence>
<dbReference type="Gene3D" id="1.10.4100.10">
    <property type="entry name" value="2-methylcitrate dehydratase PrpD"/>
    <property type="match status" value="1"/>
</dbReference>
<dbReference type="InterPro" id="IPR036148">
    <property type="entry name" value="MmgE/PrpD_sf"/>
</dbReference>
<feature type="domain" description="MmgE/PrpD N-terminal" evidence="2">
    <location>
        <begin position="6"/>
        <end position="239"/>
    </location>
</feature>
<reference evidence="4 5" key="1">
    <citation type="submission" date="2016-04" db="EMBL/GenBank/DDBJ databases">
        <title>A degradative enzymes factory behind the ericoid mycorrhizal symbiosis.</title>
        <authorList>
            <consortium name="DOE Joint Genome Institute"/>
            <person name="Martino E."/>
            <person name="Morin E."/>
            <person name="Grelet G."/>
            <person name="Kuo A."/>
            <person name="Kohler A."/>
            <person name="Daghino S."/>
            <person name="Barry K."/>
            <person name="Choi C."/>
            <person name="Cichocki N."/>
            <person name="Clum A."/>
            <person name="Copeland A."/>
            <person name="Hainaut M."/>
            <person name="Haridas S."/>
            <person name="Labutti K."/>
            <person name="Lindquist E."/>
            <person name="Lipzen A."/>
            <person name="Khouja H.-R."/>
            <person name="Murat C."/>
            <person name="Ohm R."/>
            <person name="Olson A."/>
            <person name="Spatafora J."/>
            <person name="Veneault-Fourrey C."/>
            <person name="Henrissat B."/>
            <person name="Grigoriev I."/>
            <person name="Martin F."/>
            <person name="Perotto S."/>
        </authorList>
    </citation>
    <scope>NUCLEOTIDE SEQUENCE [LARGE SCALE GENOMIC DNA]</scope>
    <source>
        <strain evidence="4 5">F</strain>
    </source>
</reference>
<dbReference type="InterPro" id="IPR042183">
    <property type="entry name" value="MmgE/PrpD_sf_1"/>
</dbReference>
<evidence type="ECO:0000259" key="2">
    <source>
        <dbReference type="Pfam" id="PF03972"/>
    </source>
</evidence>
<dbReference type="PANTHER" id="PTHR16943">
    <property type="entry name" value="2-METHYLCITRATE DEHYDRATASE-RELATED"/>
    <property type="match status" value="1"/>
</dbReference>
<dbReference type="Pfam" id="PF19305">
    <property type="entry name" value="MmgE_PrpD_C"/>
    <property type="match status" value="1"/>
</dbReference>
<dbReference type="SUPFAM" id="SSF103378">
    <property type="entry name" value="2-methylcitrate dehydratase PrpD"/>
    <property type="match status" value="1"/>
</dbReference>
<organism evidence="4 5">
    <name type="scientific">Hyaloscypha variabilis (strain UAMH 11265 / GT02V1 / F)</name>
    <name type="common">Meliniomyces variabilis</name>
    <dbReference type="NCBI Taxonomy" id="1149755"/>
    <lineage>
        <taxon>Eukaryota</taxon>
        <taxon>Fungi</taxon>
        <taxon>Dikarya</taxon>
        <taxon>Ascomycota</taxon>
        <taxon>Pezizomycotina</taxon>
        <taxon>Leotiomycetes</taxon>
        <taxon>Helotiales</taxon>
        <taxon>Hyaloscyphaceae</taxon>
        <taxon>Hyaloscypha</taxon>
        <taxon>Hyaloscypha variabilis</taxon>
    </lineage>
</organism>
<dbReference type="GO" id="GO:0016829">
    <property type="term" value="F:lyase activity"/>
    <property type="evidence" value="ECO:0007669"/>
    <property type="project" value="InterPro"/>
</dbReference>
<name>A0A2J6QSE7_HYAVF</name>
<dbReference type="Proteomes" id="UP000235786">
    <property type="component" value="Unassembled WGS sequence"/>
</dbReference>
<keyword evidence="5" id="KW-1185">Reference proteome</keyword>